<evidence type="ECO:0008006" key="3">
    <source>
        <dbReference type="Google" id="ProtNLM"/>
    </source>
</evidence>
<proteinExistence type="predicted"/>
<evidence type="ECO:0000313" key="2">
    <source>
        <dbReference type="Proteomes" id="UP000655287"/>
    </source>
</evidence>
<accession>A0A919R109</accession>
<dbReference type="InterPro" id="IPR047789">
    <property type="entry name" value="CU044_5270-like"/>
</dbReference>
<sequence length="310" mass="33907">MDEFEAVRTLRRDLPEITPAARDAARHAFMNAAQAPGSRPRPKLRWRPALAAMLAVLAGTGVVMTRGQPETTPVAGVVELGERAARAAEDTPVPEARAGQWLYIKQRQAAISDPEGVGVDPGRFEDWEQWASVDGQRTAWYTDGRLLEQGTFPGLSADRLDAEPVTPQSLLQRISAALPDLQVTSGPPPSKDELRFKAIYQLMGEQQLPARVRAALFRALPMIPGVTVTQNAADAAGRHGVAFSHSSRDLRYDLILSPDDYRFLGTYGVTTADRTWDLGQEGKRLVKAGTPLTWTAQLETRLVDHAGDRP</sequence>
<dbReference type="NCBIfam" id="NF038083">
    <property type="entry name" value="CU044_5270_fam"/>
    <property type="match status" value="1"/>
</dbReference>
<keyword evidence="2" id="KW-1185">Reference proteome</keyword>
<dbReference type="RefSeq" id="WP_203984787.1">
    <property type="nucleotide sequence ID" value="NZ_BOOU01000041.1"/>
</dbReference>
<organism evidence="1 2">
    <name type="scientific">Sphaerisporangium rufum</name>
    <dbReference type="NCBI Taxonomy" id="1381558"/>
    <lineage>
        <taxon>Bacteria</taxon>
        <taxon>Bacillati</taxon>
        <taxon>Actinomycetota</taxon>
        <taxon>Actinomycetes</taxon>
        <taxon>Streptosporangiales</taxon>
        <taxon>Streptosporangiaceae</taxon>
        <taxon>Sphaerisporangium</taxon>
    </lineage>
</organism>
<name>A0A919R109_9ACTN</name>
<reference evidence="1" key="1">
    <citation type="submission" date="2021-01" db="EMBL/GenBank/DDBJ databases">
        <title>Whole genome shotgun sequence of Sphaerisporangium rufum NBRC 109079.</title>
        <authorList>
            <person name="Komaki H."/>
            <person name="Tamura T."/>
        </authorList>
    </citation>
    <scope>NUCLEOTIDE SEQUENCE</scope>
    <source>
        <strain evidence="1">NBRC 109079</strain>
    </source>
</reference>
<protein>
    <recommendedName>
        <fullName evidence="3">CU044_5270 family protein</fullName>
    </recommendedName>
</protein>
<dbReference type="Proteomes" id="UP000655287">
    <property type="component" value="Unassembled WGS sequence"/>
</dbReference>
<dbReference type="AlphaFoldDB" id="A0A919R109"/>
<comment type="caution">
    <text evidence="1">The sequence shown here is derived from an EMBL/GenBank/DDBJ whole genome shotgun (WGS) entry which is preliminary data.</text>
</comment>
<gene>
    <name evidence="1" type="ORF">Sru01_27630</name>
</gene>
<evidence type="ECO:0000313" key="1">
    <source>
        <dbReference type="EMBL" id="GII77781.1"/>
    </source>
</evidence>
<dbReference type="EMBL" id="BOOU01000041">
    <property type="protein sequence ID" value="GII77781.1"/>
    <property type="molecule type" value="Genomic_DNA"/>
</dbReference>